<evidence type="ECO:0000313" key="7">
    <source>
        <dbReference type="EMBL" id="MBB3956343.1"/>
    </source>
</evidence>
<dbReference type="RefSeq" id="WP_183627235.1">
    <property type="nucleotide sequence ID" value="NZ_JACIDX010000013.1"/>
</dbReference>
<evidence type="ECO:0000313" key="8">
    <source>
        <dbReference type="Proteomes" id="UP000548867"/>
    </source>
</evidence>
<keyword evidence="3 5" id="KW-1133">Transmembrane helix</keyword>
<organism evidence="7 8">
    <name type="scientific">Novosphingobium sediminicola</name>
    <dbReference type="NCBI Taxonomy" id="563162"/>
    <lineage>
        <taxon>Bacteria</taxon>
        <taxon>Pseudomonadati</taxon>
        <taxon>Pseudomonadota</taxon>
        <taxon>Alphaproteobacteria</taxon>
        <taxon>Sphingomonadales</taxon>
        <taxon>Sphingomonadaceae</taxon>
        <taxon>Novosphingobium</taxon>
    </lineage>
</organism>
<evidence type="ECO:0000256" key="4">
    <source>
        <dbReference type="ARBA" id="ARBA00023136"/>
    </source>
</evidence>
<feature type="transmembrane region" description="Helical" evidence="5">
    <location>
        <begin position="159"/>
        <end position="180"/>
    </location>
</feature>
<dbReference type="Proteomes" id="UP000548867">
    <property type="component" value="Unassembled WGS sequence"/>
</dbReference>
<dbReference type="Gene3D" id="2.30.30.60">
    <property type="match status" value="1"/>
</dbReference>
<dbReference type="PANTHER" id="PTHR30566">
    <property type="entry name" value="YNAI-RELATED MECHANOSENSITIVE ION CHANNEL"/>
    <property type="match status" value="1"/>
</dbReference>
<dbReference type="InterPro" id="IPR010920">
    <property type="entry name" value="LSM_dom_sf"/>
</dbReference>
<reference evidence="7 8" key="1">
    <citation type="submission" date="2020-08" db="EMBL/GenBank/DDBJ databases">
        <title>Genomic Encyclopedia of Type Strains, Phase IV (KMG-IV): sequencing the most valuable type-strain genomes for metagenomic binning, comparative biology and taxonomic classification.</title>
        <authorList>
            <person name="Goeker M."/>
        </authorList>
    </citation>
    <scope>NUCLEOTIDE SEQUENCE [LARGE SCALE GENOMIC DNA]</scope>
    <source>
        <strain evidence="7 8">DSM 27057</strain>
    </source>
</reference>
<dbReference type="AlphaFoldDB" id="A0A7W6CGY4"/>
<evidence type="ECO:0000259" key="6">
    <source>
        <dbReference type="Pfam" id="PF00924"/>
    </source>
</evidence>
<protein>
    <submittedName>
        <fullName evidence="7">Small-conductance mechanosensitive channel</fullName>
    </submittedName>
</protein>
<feature type="transmembrane region" description="Helical" evidence="5">
    <location>
        <begin position="109"/>
        <end position="130"/>
    </location>
</feature>
<keyword evidence="2 5" id="KW-0812">Transmembrane</keyword>
<dbReference type="InterPro" id="IPR006685">
    <property type="entry name" value="MscS_channel_2nd"/>
</dbReference>
<gene>
    <name evidence="7" type="ORF">GGR38_003306</name>
</gene>
<dbReference type="SUPFAM" id="SSF50182">
    <property type="entry name" value="Sm-like ribonucleoproteins"/>
    <property type="match status" value="1"/>
</dbReference>
<dbReference type="GO" id="GO:0016020">
    <property type="term" value="C:membrane"/>
    <property type="evidence" value="ECO:0007669"/>
    <property type="project" value="UniProtKB-SubCell"/>
</dbReference>
<evidence type="ECO:0000256" key="2">
    <source>
        <dbReference type="ARBA" id="ARBA00022692"/>
    </source>
</evidence>
<comment type="caution">
    <text evidence="7">The sequence shown here is derived from an EMBL/GenBank/DDBJ whole genome shotgun (WGS) entry which is preliminary data.</text>
</comment>
<proteinExistence type="predicted"/>
<name>A0A7W6CGY4_9SPHN</name>
<dbReference type="InterPro" id="IPR023408">
    <property type="entry name" value="MscS_beta-dom_sf"/>
</dbReference>
<feature type="transmembrane region" description="Helical" evidence="5">
    <location>
        <begin position="85"/>
        <end position="103"/>
    </location>
</feature>
<dbReference type="Gene3D" id="1.10.287.1260">
    <property type="match status" value="1"/>
</dbReference>
<dbReference type="PANTHER" id="PTHR30566:SF25">
    <property type="entry name" value="INNER MEMBRANE PROTEIN"/>
    <property type="match status" value="1"/>
</dbReference>
<evidence type="ECO:0000256" key="3">
    <source>
        <dbReference type="ARBA" id="ARBA00022989"/>
    </source>
</evidence>
<dbReference type="EMBL" id="JACIDX010000013">
    <property type="protein sequence ID" value="MBB3956343.1"/>
    <property type="molecule type" value="Genomic_DNA"/>
</dbReference>
<comment type="subcellular location">
    <subcellularLocation>
        <location evidence="1">Membrane</location>
    </subcellularLocation>
</comment>
<keyword evidence="4 5" id="KW-0472">Membrane</keyword>
<dbReference type="Pfam" id="PF00924">
    <property type="entry name" value="MS_channel_2nd"/>
    <property type="match status" value="1"/>
</dbReference>
<accession>A0A7W6CGY4</accession>
<evidence type="ECO:0000256" key="5">
    <source>
        <dbReference type="SAM" id="Phobius"/>
    </source>
</evidence>
<keyword evidence="8" id="KW-1185">Reference proteome</keyword>
<feature type="domain" description="Mechanosensitive ion channel MscS" evidence="6">
    <location>
        <begin position="209"/>
        <end position="274"/>
    </location>
</feature>
<feature type="transmembrane region" description="Helical" evidence="5">
    <location>
        <begin position="42"/>
        <end position="64"/>
    </location>
</feature>
<sequence>MITITNLTKGKLPLALPADALDPDQWPSIDEVMHWSSRMTHAAVVLGIGLGVALVLHLACFAFLRRMARRSENPAEAVAAAQLYHAFRWAFLAGGMASAAGGNKLIGKLWSGIEGFVVPALTGWVLYALVKTGAELMARRAITSGDELTARSRTTRIALISRSMAFVIIFITVSLMLLGVPAVRHIGATLIASAGLMGLAVGAAAQPALKSLIAGLQIALTEPIRIGDFVVVEGEQGRVEDIRLSYVVIRTGDERRLIVPTVKFLDATFQNWTRVGGITGSVVLPIRPGFAIDPIRQAFRAAIDEMETWDRRTGDLVVSESRVGSVELKLLVSAANPADLGALRSGLREVMLEWLRVNAPDALCTET</sequence>
<evidence type="ECO:0000256" key="1">
    <source>
        <dbReference type="ARBA" id="ARBA00004370"/>
    </source>
</evidence>
<dbReference type="GO" id="GO:0008381">
    <property type="term" value="F:mechanosensitive monoatomic ion channel activity"/>
    <property type="evidence" value="ECO:0007669"/>
    <property type="project" value="UniProtKB-ARBA"/>
</dbReference>